<dbReference type="InterPro" id="IPR057286">
    <property type="entry name" value="PUA_NSUN2"/>
</dbReference>
<dbReference type="GO" id="GO:0030488">
    <property type="term" value="P:tRNA methylation"/>
    <property type="evidence" value="ECO:0007669"/>
    <property type="project" value="UniProtKB-ARBA"/>
</dbReference>
<evidence type="ECO:0000313" key="14">
    <source>
        <dbReference type="Proteomes" id="UP001345219"/>
    </source>
</evidence>
<dbReference type="Proteomes" id="UP001345219">
    <property type="component" value="Chromosome 18"/>
</dbReference>
<proteinExistence type="inferred from homology"/>
<evidence type="ECO:0000256" key="4">
    <source>
        <dbReference type="ARBA" id="ARBA00022603"/>
    </source>
</evidence>
<dbReference type="InterPro" id="IPR057285">
    <property type="entry name" value="Pre-PUA_NSUN2"/>
</dbReference>
<accession>A0AAN7KZT0</accession>
<feature type="domain" description="SAM-dependent MTase RsmB/NOP-type" evidence="12">
    <location>
        <begin position="110"/>
        <end position="507"/>
    </location>
</feature>
<evidence type="ECO:0000256" key="2">
    <source>
        <dbReference type="ARBA" id="ARBA00007494"/>
    </source>
</evidence>
<evidence type="ECO:0000256" key="8">
    <source>
        <dbReference type="ARBA" id="ARBA00022884"/>
    </source>
</evidence>
<keyword evidence="7" id="KW-0819">tRNA processing</keyword>
<evidence type="ECO:0000256" key="10">
    <source>
        <dbReference type="PROSITE-ProRule" id="PRU01023"/>
    </source>
</evidence>
<evidence type="ECO:0000256" key="1">
    <source>
        <dbReference type="ARBA" id="ARBA00004123"/>
    </source>
</evidence>
<dbReference type="PANTHER" id="PTHR22808">
    <property type="entry name" value="NCL1 YEAST -RELATED NOL1/NOP2/FMU SUN DOMAIN-CONTAINING"/>
    <property type="match status" value="1"/>
</dbReference>
<dbReference type="Pfam" id="PF25378">
    <property type="entry name" value="PUA_NSUN2"/>
    <property type="match status" value="1"/>
</dbReference>
<comment type="caution">
    <text evidence="13">The sequence shown here is derived from an EMBL/GenBank/DDBJ whole genome shotgun (WGS) entry which is preliminary data.</text>
</comment>
<dbReference type="FunFam" id="3.40.50.150:FF:000153">
    <property type="entry name" value="S-adenosyl-L-methionine-dependent methyltransferase superfamily protein"/>
    <property type="match status" value="1"/>
</dbReference>
<dbReference type="InterPro" id="IPR018314">
    <property type="entry name" value="RsmB/NOL1/NOP2-like_CS"/>
</dbReference>
<evidence type="ECO:0000256" key="5">
    <source>
        <dbReference type="ARBA" id="ARBA00022679"/>
    </source>
</evidence>
<feature type="region of interest" description="Disordered" evidence="11">
    <location>
        <begin position="53"/>
        <end position="80"/>
    </location>
</feature>
<dbReference type="EMBL" id="JAXIOK010000003">
    <property type="protein sequence ID" value="KAK4776025.1"/>
    <property type="molecule type" value="Genomic_DNA"/>
</dbReference>
<dbReference type="Pfam" id="PF01189">
    <property type="entry name" value="Methyltr_RsmB-F"/>
    <property type="match status" value="1"/>
</dbReference>
<dbReference type="PANTHER" id="PTHR22808:SF1">
    <property type="entry name" value="RNA CYTOSINE-C(5)-METHYLTRANSFERASE NSUN2-RELATED"/>
    <property type="match status" value="1"/>
</dbReference>
<keyword evidence="4 10" id="KW-0489">Methyltransferase</keyword>
<name>A0AAN7KZT0_9MYRT</name>
<keyword evidence="8 10" id="KW-0694">RNA-binding</keyword>
<feature type="binding site" evidence="10">
    <location>
        <position position="323"/>
    </location>
    <ligand>
        <name>S-adenosyl-L-methionine</name>
        <dbReference type="ChEBI" id="CHEBI:59789"/>
    </ligand>
</feature>
<comment type="caution">
    <text evidence="10">Lacks conserved residue(s) required for the propagation of feature annotation.</text>
</comment>
<dbReference type="GO" id="GO:0000049">
    <property type="term" value="F:tRNA binding"/>
    <property type="evidence" value="ECO:0007669"/>
    <property type="project" value="UniProtKB-KW"/>
</dbReference>
<dbReference type="Pfam" id="PF25376">
    <property type="entry name" value="Pre-PUA_NSUN2"/>
    <property type="match status" value="1"/>
</dbReference>
<gene>
    <name evidence="13" type="ORF">SAY87_023986</name>
</gene>
<keyword evidence="14" id="KW-1185">Reference proteome</keyword>
<dbReference type="GO" id="GO:0016428">
    <property type="term" value="F:tRNA (cytidine-5-)-methyltransferase activity"/>
    <property type="evidence" value="ECO:0007669"/>
    <property type="project" value="InterPro"/>
</dbReference>
<feature type="binding site" evidence="10">
    <location>
        <position position="260"/>
    </location>
    <ligand>
        <name>S-adenosyl-L-methionine</name>
        <dbReference type="ChEBI" id="CHEBI:59789"/>
    </ligand>
</feature>
<dbReference type="SUPFAM" id="SSF53335">
    <property type="entry name" value="S-adenosyl-L-methionine-dependent methyltransferases"/>
    <property type="match status" value="1"/>
</dbReference>
<evidence type="ECO:0000256" key="9">
    <source>
        <dbReference type="ARBA" id="ARBA00023242"/>
    </source>
</evidence>
<dbReference type="PROSITE" id="PS01153">
    <property type="entry name" value="NOL1_NOP2_SUN"/>
    <property type="match status" value="1"/>
</dbReference>
<evidence type="ECO:0000256" key="7">
    <source>
        <dbReference type="ARBA" id="ARBA00022694"/>
    </source>
</evidence>
<evidence type="ECO:0000256" key="6">
    <source>
        <dbReference type="ARBA" id="ARBA00022691"/>
    </source>
</evidence>
<dbReference type="PRINTS" id="PR02008">
    <property type="entry name" value="RCMTFAMILY"/>
</dbReference>
<keyword evidence="5 10" id="KW-0808">Transferase</keyword>
<dbReference type="InterPro" id="IPR023270">
    <property type="entry name" value="RCMT_NCL1"/>
</dbReference>
<dbReference type="AlphaFoldDB" id="A0AAN7KZT0"/>
<dbReference type="PRINTS" id="PR02011">
    <property type="entry name" value="RCMTNCL1"/>
</dbReference>
<evidence type="ECO:0000256" key="3">
    <source>
        <dbReference type="ARBA" id="ARBA00022555"/>
    </source>
</evidence>
<keyword evidence="3" id="KW-0820">tRNA-binding</keyword>
<dbReference type="PROSITE" id="PS51686">
    <property type="entry name" value="SAM_MT_RSMB_NOP"/>
    <property type="match status" value="1"/>
</dbReference>
<dbReference type="InterPro" id="IPR023267">
    <property type="entry name" value="RCMT"/>
</dbReference>
<organism evidence="13 14">
    <name type="scientific">Trapa incisa</name>
    <dbReference type="NCBI Taxonomy" id="236973"/>
    <lineage>
        <taxon>Eukaryota</taxon>
        <taxon>Viridiplantae</taxon>
        <taxon>Streptophyta</taxon>
        <taxon>Embryophyta</taxon>
        <taxon>Tracheophyta</taxon>
        <taxon>Spermatophyta</taxon>
        <taxon>Magnoliopsida</taxon>
        <taxon>eudicotyledons</taxon>
        <taxon>Gunneridae</taxon>
        <taxon>Pentapetalae</taxon>
        <taxon>rosids</taxon>
        <taxon>malvids</taxon>
        <taxon>Myrtales</taxon>
        <taxon>Lythraceae</taxon>
        <taxon>Trapa</taxon>
    </lineage>
</organism>
<feature type="active site" description="Nucleophile" evidence="10">
    <location>
        <position position="381"/>
    </location>
</feature>
<keyword evidence="9" id="KW-0539">Nucleus</keyword>
<evidence type="ECO:0000256" key="11">
    <source>
        <dbReference type="SAM" id="MobiDB-lite"/>
    </source>
</evidence>
<feature type="binding site" evidence="10">
    <location>
        <begin position="228"/>
        <end position="234"/>
    </location>
    <ligand>
        <name>S-adenosyl-L-methionine</name>
        <dbReference type="ChEBI" id="CHEBI:59789"/>
    </ligand>
</feature>
<sequence length="765" mass="86031">MQIPQSNKSSVLPLLPPLATHSIAISRSQWMSSPTGCGGRARASAQKLHFRRGVEQAGPPSISISDSSESDADDRDIDGRHNYDPVITSVAFNEYYKEQGIVSPEEWDTFIEVLQTPLPAAFRVSSSSKFCAEILQQLETDFRKSIHPEHTEENNIDAIAPLPWYPDNLAWQFNFSRRQLRKDHSLERFHEFLKIENEIGNITRQEAVSMIPPLLLDVQPEHLVLDMCAAPGSKTYQLLDIIHQLNCEGSLPHGMIVANDLIAQRCDHLIHKMKRMNTANLVVTNHEAQCFPGCLFSKTYNYEMSNELEKHPQQLLFDRVLCDVPCSGDGTLRKAPNIWRRIGQICRNSATGNGLHSLQLQIAMRGIALLKIGGRMVYSTCSMNPVENEAVVSEILRRCGGSIELVDISGKLPQLIHRPGLSKWKVHDKNRWFSTFEDVPDYRRGGIVRSMFPYRSTKAALQQVGSHPTVNSDAVNKACELPLECCMRIMPHDQNGGAFFIAVFQKLAPIPVINKKSVSQEEDLPSMQELPHLSEDTNLLEVISSEEKDKVGERSPKWKGVDPIVFLEDESIIDNIRSFYGIDDSFPLRGHLVTRNSDSNCGKRIYYTSKSVKDLLELNFQAGEQLKIPYVGLKMFERKKSKQGTLTCPFRISSEGLALILPYMTKQVLCASEANFRLLLQFKSVKFANFVDREFGEGAWELMPGGCVIVLDKGSEALKDWSRAGESTMAIGCWKGKTSLNLMVNPLDCQEMLQRLLSGEPVRRG</sequence>
<reference evidence="13 14" key="1">
    <citation type="journal article" date="2023" name="Hortic Res">
        <title>Pangenome of water caltrop reveals structural variations and asymmetric subgenome divergence after allopolyploidization.</title>
        <authorList>
            <person name="Zhang X."/>
            <person name="Chen Y."/>
            <person name="Wang L."/>
            <person name="Yuan Y."/>
            <person name="Fang M."/>
            <person name="Shi L."/>
            <person name="Lu R."/>
            <person name="Comes H.P."/>
            <person name="Ma Y."/>
            <person name="Chen Y."/>
            <person name="Huang G."/>
            <person name="Zhou Y."/>
            <person name="Zheng Z."/>
            <person name="Qiu Y."/>
        </authorList>
    </citation>
    <scope>NUCLEOTIDE SEQUENCE [LARGE SCALE GENOMIC DNA]</scope>
    <source>
        <tissue evidence="13">Roots</tissue>
    </source>
</reference>
<evidence type="ECO:0000313" key="13">
    <source>
        <dbReference type="EMBL" id="KAK4776025.1"/>
    </source>
</evidence>
<dbReference type="Gene3D" id="3.40.50.150">
    <property type="entry name" value="Vaccinia Virus protein VP39"/>
    <property type="match status" value="1"/>
</dbReference>
<evidence type="ECO:0000259" key="12">
    <source>
        <dbReference type="PROSITE" id="PS51686"/>
    </source>
</evidence>
<dbReference type="InterPro" id="IPR001678">
    <property type="entry name" value="MeTrfase_RsmB-F_NOP2_dom"/>
</dbReference>
<comment type="similarity">
    <text evidence="2 10">Belongs to the class I-like SAM-binding methyltransferase superfamily. RsmB/NOP family.</text>
</comment>
<comment type="subcellular location">
    <subcellularLocation>
        <location evidence="1">Nucleus</location>
    </subcellularLocation>
</comment>
<keyword evidence="6 10" id="KW-0949">S-adenosyl-L-methionine</keyword>
<protein>
    <recommendedName>
        <fullName evidence="12">SAM-dependent MTase RsmB/NOP-type domain-containing protein</fullName>
    </recommendedName>
</protein>
<dbReference type="InterPro" id="IPR029063">
    <property type="entry name" value="SAM-dependent_MTases_sf"/>
</dbReference>
<dbReference type="GO" id="GO:0005634">
    <property type="term" value="C:nucleus"/>
    <property type="evidence" value="ECO:0007669"/>
    <property type="project" value="UniProtKB-SubCell"/>
</dbReference>
<dbReference type="InterPro" id="IPR049560">
    <property type="entry name" value="MeTrfase_RsmB-F_NOP2_cat"/>
</dbReference>